<dbReference type="AlphaFoldDB" id="A0A1X7S0C8"/>
<feature type="domain" description="BTB" evidence="1">
    <location>
        <begin position="13"/>
        <end position="74"/>
    </location>
</feature>
<dbReference type="Pfam" id="PF00651">
    <property type="entry name" value="BTB"/>
    <property type="match status" value="1"/>
</dbReference>
<evidence type="ECO:0000313" key="2">
    <source>
        <dbReference type="EMBL" id="SMQ53142.1"/>
    </source>
</evidence>
<dbReference type="InterPro" id="IPR011333">
    <property type="entry name" value="SKP1/BTB/POZ_sf"/>
</dbReference>
<dbReference type="Gene3D" id="3.30.710.10">
    <property type="entry name" value="Potassium Channel Kv1.1, Chain A"/>
    <property type="match status" value="1"/>
</dbReference>
<sequence>MEKVKELAGTFIADDLVSVELQDGGTFTVQKALLSGASEYFHKALDGRFLESHNRTLHLPGCSTASFELILYWLVNLRLPDFSDELEEQCDVIHSYEESVGPEARATAVDMVNLWICCDMLLMPALQNESARRLIDILCVFSSAPEATRIAFAETAPESILRRLLVACFMQTALPWGGVLQEDHGEFKEMGGIPGFLAALVKALSSCPVKGCSVAICKEQDHREPNGEDFMVPEKNA</sequence>
<organism evidence="2 3">
    <name type="scientific">Zymoseptoria tritici (strain ST99CH_3D7)</name>
    <dbReference type="NCBI Taxonomy" id="1276538"/>
    <lineage>
        <taxon>Eukaryota</taxon>
        <taxon>Fungi</taxon>
        <taxon>Dikarya</taxon>
        <taxon>Ascomycota</taxon>
        <taxon>Pezizomycotina</taxon>
        <taxon>Dothideomycetes</taxon>
        <taxon>Dothideomycetidae</taxon>
        <taxon>Mycosphaerellales</taxon>
        <taxon>Mycosphaerellaceae</taxon>
        <taxon>Zymoseptoria</taxon>
    </lineage>
</organism>
<dbReference type="PROSITE" id="PS50097">
    <property type="entry name" value="BTB"/>
    <property type="match status" value="1"/>
</dbReference>
<protein>
    <recommendedName>
        <fullName evidence="1">BTB domain-containing protein</fullName>
    </recommendedName>
</protein>
<evidence type="ECO:0000259" key="1">
    <source>
        <dbReference type="PROSITE" id="PS50097"/>
    </source>
</evidence>
<accession>A0A1X7S0C8</accession>
<reference evidence="2 3" key="1">
    <citation type="submission" date="2016-06" db="EMBL/GenBank/DDBJ databases">
        <authorList>
            <person name="Kjaerup R.B."/>
            <person name="Dalgaard T.S."/>
            <person name="Juul-Madsen H.R."/>
        </authorList>
    </citation>
    <scope>NUCLEOTIDE SEQUENCE [LARGE SCALE GENOMIC DNA]</scope>
</reference>
<dbReference type="CDD" id="cd18186">
    <property type="entry name" value="BTB_POZ_ZBTB_KLHL-like"/>
    <property type="match status" value="1"/>
</dbReference>
<dbReference type="SUPFAM" id="SSF54695">
    <property type="entry name" value="POZ domain"/>
    <property type="match status" value="1"/>
</dbReference>
<gene>
    <name evidence="2" type="ORF">ZT3D7_G8295</name>
</gene>
<dbReference type="InterPro" id="IPR000210">
    <property type="entry name" value="BTB/POZ_dom"/>
</dbReference>
<dbReference type="Proteomes" id="UP000215127">
    <property type="component" value="Chromosome 8"/>
</dbReference>
<dbReference type="EMBL" id="LT853699">
    <property type="protein sequence ID" value="SMQ53142.1"/>
    <property type="molecule type" value="Genomic_DNA"/>
</dbReference>
<proteinExistence type="predicted"/>
<dbReference type="PANTHER" id="PTHR47843">
    <property type="entry name" value="BTB DOMAIN-CONTAINING PROTEIN-RELATED"/>
    <property type="match status" value="1"/>
</dbReference>
<name>A0A1X7S0C8_ZYMT9</name>
<keyword evidence="3" id="KW-1185">Reference proteome</keyword>
<evidence type="ECO:0000313" key="3">
    <source>
        <dbReference type="Proteomes" id="UP000215127"/>
    </source>
</evidence>
<dbReference type="PANTHER" id="PTHR47843:SF2">
    <property type="entry name" value="BTB DOMAIN-CONTAINING PROTEIN"/>
    <property type="match status" value="1"/>
</dbReference>